<evidence type="ECO:0000313" key="12">
    <source>
        <dbReference type="Proteomes" id="UP001191082"/>
    </source>
</evidence>
<dbReference type="PANTHER" id="PTHR35011">
    <property type="entry name" value="2,3-DIKETO-L-GULONATE TRAP TRANSPORTER SMALL PERMEASE PROTEIN YIAM"/>
    <property type="match status" value="1"/>
</dbReference>
<evidence type="ECO:0000256" key="1">
    <source>
        <dbReference type="ARBA" id="ARBA00004429"/>
    </source>
</evidence>
<dbReference type="PANTHER" id="PTHR35011:SF10">
    <property type="entry name" value="TRAP TRANSPORTER SMALL PERMEASE PROTEIN"/>
    <property type="match status" value="1"/>
</dbReference>
<keyword evidence="3" id="KW-1003">Cell membrane</keyword>
<evidence type="ECO:0000256" key="6">
    <source>
        <dbReference type="ARBA" id="ARBA00022989"/>
    </source>
</evidence>
<evidence type="ECO:0000256" key="8">
    <source>
        <dbReference type="ARBA" id="ARBA00038436"/>
    </source>
</evidence>
<comment type="similarity">
    <text evidence="8 9">Belongs to the TRAP transporter small permease family.</text>
</comment>
<dbReference type="InterPro" id="IPR055348">
    <property type="entry name" value="DctQ"/>
</dbReference>
<evidence type="ECO:0000256" key="2">
    <source>
        <dbReference type="ARBA" id="ARBA00022448"/>
    </source>
</evidence>
<keyword evidence="2 9" id="KW-0813">Transport</keyword>
<evidence type="ECO:0000256" key="5">
    <source>
        <dbReference type="ARBA" id="ARBA00022692"/>
    </source>
</evidence>
<dbReference type="InterPro" id="IPR007387">
    <property type="entry name" value="TRAP_DctQ"/>
</dbReference>
<comment type="function">
    <text evidence="9">Part of the tripartite ATP-independent periplasmic (TRAP) transport system.</text>
</comment>
<keyword evidence="12" id="KW-1185">Reference proteome</keyword>
<comment type="subcellular location">
    <subcellularLocation>
        <location evidence="1 9">Cell inner membrane</location>
        <topology evidence="1 9">Multi-pass membrane protein</topology>
    </subcellularLocation>
</comment>
<keyword evidence="5 9" id="KW-0812">Transmembrane</keyword>
<evidence type="ECO:0000256" key="4">
    <source>
        <dbReference type="ARBA" id="ARBA00022519"/>
    </source>
</evidence>
<dbReference type="Proteomes" id="UP001191082">
    <property type="component" value="Unassembled WGS sequence"/>
</dbReference>
<feature type="transmembrane region" description="Helical" evidence="9">
    <location>
        <begin position="154"/>
        <end position="180"/>
    </location>
</feature>
<keyword evidence="6 9" id="KW-1133">Transmembrane helix</keyword>
<evidence type="ECO:0000256" key="9">
    <source>
        <dbReference type="RuleBase" id="RU369079"/>
    </source>
</evidence>
<accession>A0ABY2X6R2</accession>
<evidence type="ECO:0000313" key="11">
    <source>
        <dbReference type="EMBL" id="TMV10783.1"/>
    </source>
</evidence>
<feature type="domain" description="Tripartite ATP-independent periplasmic transporters DctQ component" evidence="10">
    <location>
        <begin position="50"/>
        <end position="179"/>
    </location>
</feature>
<comment type="caution">
    <text evidence="11">The sequence shown here is derived from an EMBL/GenBank/DDBJ whole genome shotgun (WGS) entry which is preliminary data.</text>
</comment>
<dbReference type="RefSeq" id="WP_138865356.1">
    <property type="nucleotide sequence ID" value="NZ_VCPC01000004.1"/>
</dbReference>
<dbReference type="Pfam" id="PF04290">
    <property type="entry name" value="DctQ"/>
    <property type="match status" value="1"/>
</dbReference>
<protein>
    <recommendedName>
        <fullName evidence="9">TRAP transporter small permease protein</fullName>
    </recommendedName>
</protein>
<evidence type="ECO:0000256" key="7">
    <source>
        <dbReference type="ARBA" id="ARBA00023136"/>
    </source>
</evidence>
<comment type="subunit">
    <text evidence="9">The complex comprises the extracytoplasmic solute receptor protein and the two transmembrane proteins.</text>
</comment>
<feature type="transmembrane region" description="Helical" evidence="9">
    <location>
        <begin position="37"/>
        <end position="59"/>
    </location>
</feature>
<keyword evidence="4 9" id="KW-0997">Cell inner membrane</keyword>
<sequence>MTETAAAPGQGAATSRKGSPLPRAFARIHDGLTEAGLWAAIAALAGLATLSFIGTLARYFFGTPIGWGPDWASYLLAGCIFAAAPAVTARGQHVAMNLLESVLNFPMGRLLLSFAALILTLAILTTTAWIVWGALRAAYVAGTATAAGYPIPRWWLLAVVFYGFASSAVHVLRSLIGLVATVRSDQNRV</sequence>
<name>A0ABY2X6R2_9RHOB</name>
<reference evidence="11 12" key="1">
    <citation type="submission" date="2019-05" db="EMBL/GenBank/DDBJ databases">
        <title>Marivita sp. nov. isolated from sea sediment.</title>
        <authorList>
            <person name="Kim W."/>
        </authorList>
    </citation>
    <scope>NUCLEOTIDE SEQUENCE [LARGE SCALE GENOMIC DNA]</scope>
    <source>
        <strain evidence="11 12">CAU 1492</strain>
    </source>
</reference>
<gene>
    <name evidence="11" type="ORF">FGK64_18635</name>
</gene>
<feature type="transmembrane region" description="Helical" evidence="9">
    <location>
        <begin position="71"/>
        <end position="89"/>
    </location>
</feature>
<keyword evidence="7 9" id="KW-0472">Membrane</keyword>
<dbReference type="EMBL" id="VCPC01000004">
    <property type="protein sequence ID" value="TMV10783.1"/>
    <property type="molecule type" value="Genomic_DNA"/>
</dbReference>
<organism evidence="11 12">
    <name type="scientific">Arenibacterium halophilum</name>
    <dbReference type="NCBI Taxonomy" id="2583821"/>
    <lineage>
        <taxon>Bacteria</taxon>
        <taxon>Pseudomonadati</taxon>
        <taxon>Pseudomonadota</taxon>
        <taxon>Alphaproteobacteria</taxon>
        <taxon>Rhodobacterales</taxon>
        <taxon>Paracoccaceae</taxon>
        <taxon>Arenibacterium</taxon>
    </lineage>
</organism>
<evidence type="ECO:0000259" key="10">
    <source>
        <dbReference type="Pfam" id="PF04290"/>
    </source>
</evidence>
<proteinExistence type="inferred from homology"/>
<feature type="transmembrane region" description="Helical" evidence="9">
    <location>
        <begin position="110"/>
        <end position="134"/>
    </location>
</feature>
<evidence type="ECO:0000256" key="3">
    <source>
        <dbReference type="ARBA" id="ARBA00022475"/>
    </source>
</evidence>